<keyword evidence="5" id="KW-0999">Mitochondrion inner membrane</keyword>
<evidence type="ECO:0000256" key="6">
    <source>
        <dbReference type="ARBA" id="ARBA00022989"/>
    </source>
</evidence>
<evidence type="ECO:0000256" key="3">
    <source>
        <dbReference type="ARBA" id="ARBA00014604"/>
    </source>
</evidence>
<dbReference type="PANTHER" id="PTHR13603">
    <property type="entry name" value="TRANSMEMBRANE PROTEIN 186"/>
    <property type="match status" value="1"/>
</dbReference>
<evidence type="ECO:0000256" key="4">
    <source>
        <dbReference type="ARBA" id="ARBA00022692"/>
    </source>
</evidence>
<dbReference type="OMA" id="MTIGDTG"/>
<dbReference type="Ensembl" id="ENSVURT00010014546.1">
    <property type="protein sequence ID" value="ENSVURP00010012784.1"/>
    <property type="gene ID" value="ENSVURG00010009853.1"/>
</dbReference>
<evidence type="ECO:0000256" key="8">
    <source>
        <dbReference type="ARBA" id="ARBA00023136"/>
    </source>
</evidence>
<dbReference type="GeneID" id="114025959"/>
<evidence type="ECO:0000256" key="10">
    <source>
        <dbReference type="SAM" id="Phobius"/>
    </source>
</evidence>
<reference evidence="11" key="2">
    <citation type="submission" date="2025-08" db="UniProtKB">
        <authorList>
            <consortium name="Ensembl"/>
        </authorList>
    </citation>
    <scope>IDENTIFICATION</scope>
</reference>
<reference evidence="12" key="1">
    <citation type="submission" date="2018-12" db="EMBL/GenBank/DDBJ databases">
        <authorList>
            <person name="Yazar S."/>
        </authorList>
    </citation>
    <scope>NUCLEOTIDE SEQUENCE [LARGE SCALE GENOMIC DNA]</scope>
</reference>
<dbReference type="Proteomes" id="UP000314987">
    <property type="component" value="Unassembled WGS sequence"/>
</dbReference>
<keyword evidence="8 10" id="KW-0472">Membrane</keyword>
<dbReference type="RefSeq" id="XP_027695308.1">
    <property type="nucleotide sequence ID" value="XM_027839507.1"/>
</dbReference>
<evidence type="ECO:0000256" key="2">
    <source>
        <dbReference type="ARBA" id="ARBA00007020"/>
    </source>
</evidence>
<keyword evidence="12" id="KW-1185">Reference proteome</keyword>
<comment type="subcellular location">
    <subcellularLocation>
        <location evidence="1">Mitochondrion inner membrane</location>
        <topology evidence="1">Multi-pass membrane protein</topology>
    </subcellularLocation>
</comment>
<dbReference type="GO" id="GO:0005743">
    <property type="term" value="C:mitochondrial inner membrane"/>
    <property type="evidence" value="ECO:0007669"/>
    <property type="project" value="UniProtKB-SubCell"/>
</dbReference>
<feature type="region of interest" description="Disordered" evidence="9">
    <location>
        <begin position="1"/>
        <end position="26"/>
    </location>
</feature>
<gene>
    <name evidence="11" type="primary">TMEM186</name>
</gene>
<keyword evidence="6 10" id="KW-1133">Transmembrane helix</keyword>
<comment type="similarity">
    <text evidence="2">Belongs to the TMEM186 family.</text>
</comment>
<dbReference type="CTD" id="25880"/>
<keyword evidence="4 10" id="KW-0812">Transmembrane</keyword>
<protein>
    <recommendedName>
        <fullName evidence="3">Transmembrane protein 186</fullName>
    </recommendedName>
</protein>
<feature type="compositionally biased region" description="Polar residues" evidence="9">
    <location>
        <begin position="1"/>
        <end position="11"/>
    </location>
</feature>
<keyword evidence="7" id="KW-0496">Mitochondrion</keyword>
<organism evidence="11 12">
    <name type="scientific">Vombatus ursinus</name>
    <name type="common">Common wombat</name>
    <dbReference type="NCBI Taxonomy" id="29139"/>
    <lineage>
        <taxon>Eukaryota</taxon>
        <taxon>Metazoa</taxon>
        <taxon>Chordata</taxon>
        <taxon>Craniata</taxon>
        <taxon>Vertebrata</taxon>
        <taxon>Euteleostomi</taxon>
        <taxon>Mammalia</taxon>
        <taxon>Metatheria</taxon>
        <taxon>Diprotodontia</taxon>
        <taxon>Vombatidae</taxon>
        <taxon>Vombatus</taxon>
    </lineage>
</organism>
<reference evidence="11" key="3">
    <citation type="submission" date="2025-09" db="UniProtKB">
        <authorList>
            <consortium name="Ensembl"/>
        </authorList>
    </citation>
    <scope>IDENTIFICATION</scope>
</reference>
<dbReference type="OrthoDB" id="6147888at2759"/>
<dbReference type="PANTHER" id="PTHR13603:SF1">
    <property type="entry name" value="TRANSMEMBRANE PROTEIN 186"/>
    <property type="match status" value="1"/>
</dbReference>
<evidence type="ECO:0000313" key="12">
    <source>
        <dbReference type="Proteomes" id="UP000314987"/>
    </source>
</evidence>
<evidence type="ECO:0000256" key="5">
    <source>
        <dbReference type="ARBA" id="ARBA00022792"/>
    </source>
</evidence>
<name>A0A4X2KL23_VOMUR</name>
<accession>A0A4X2KL23</accession>
<evidence type="ECO:0000256" key="1">
    <source>
        <dbReference type="ARBA" id="ARBA00004448"/>
    </source>
</evidence>
<evidence type="ECO:0000256" key="9">
    <source>
        <dbReference type="SAM" id="MobiDB-lite"/>
    </source>
</evidence>
<dbReference type="GeneTree" id="ENSGT00390000000087"/>
<proteinExistence type="inferred from homology"/>
<dbReference type="STRING" id="29139.ENSVURP00010012784"/>
<sequence length="240" mass="27496">MTSRGQDTYTPERQVVPEDGSSSLPEAGGGTMVTIFKAGFPIRWVVMLQSRPWFCKMQVPSLYVGRPFSTSPDKPSSMEAEKFQMIYRFPGIRFCGSLSRVKILQTGITMVILPPCYYWYMQGLIPLDSLFFTGGVASFALAMLYWISYFFRRLVGILYVNEAGTVLRVAHLTFWGRRQDTYCPVANIIPVSETSEHPFDVFLKIRQYDGDQTFYLTLRFGHILDKKRFVQVFGNLDGKH</sequence>
<dbReference type="InterPro" id="IPR026571">
    <property type="entry name" value="Tmem186"/>
</dbReference>
<feature type="transmembrane region" description="Helical" evidence="10">
    <location>
        <begin position="103"/>
        <end position="120"/>
    </location>
</feature>
<dbReference type="AlphaFoldDB" id="A0A4X2KL23"/>
<feature type="transmembrane region" description="Helical" evidence="10">
    <location>
        <begin position="132"/>
        <end position="151"/>
    </location>
</feature>
<evidence type="ECO:0000256" key="7">
    <source>
        <dbReference type="ARBA" id="ARBA00023128"/>
    </source>
</evidence>
<evidence type="ECO:0000313" key="11">
    <source>
        <dbReference type="Ensembl" id="ENSVURP00010012784.1"/>
    </source>
</evidence>